<reference evidence="2 3" key="1">
    <citation type="submission" date="2016-10" db="EMBL/GenBank/DDBJ databases">
        <authorList>
            <person name="de Groot N.N."/>
        </authorList>
    </citation>
    <scope>NUCLEOTIDE SEQUENCE [LARGE SCALE GENOMIC DNA]</scope>
    <source>
        <strain evidence="2 3">CGMCC 1.8894</strain>
    </source>
</reference>
<name>A0A1H3B0Z2_9RHOB</name>
<organism evidence="2 3">
    <name type="scientific">Roseicitreum antarcticum</name>
    <dbReference type="NCBI Taxonomy" id="564137"/>
    <lineage>
        <taxon>Bacteria</taxon>
        <taxon>Pseudomonadati</taxon>
        <taxon>Pseudomonadota</taxon>
        <taxon>Alphaproteobacteria</taxon>
        <taxon>Rhodobacterales</taxon>
        <taxon>Paracoccaceae</taxon>
        <taxon>Roseicitreum</taxon>
    </lineage>
</organism>
<proteinExistence type="predicted"/>
<dbReference type="STRING" id="564137.SAMN04488238_107204"/>
<keyword evidence="3" id="KW-1185">Reference proteome</keyword>
<sequence length="294" mass="31847">MIATPVHLREGAEGLAATLPALLADAQQLAASVLPGAHGRRRAGHGDEFWQYRPATASDSASRIDWRRSARSDVHFVRETEWQAAQSVMLWVDQAQSMRFSGAEKRASKLERARLLALASAVLLVRGGERVGLLNDAADLPPRAGQGQLLRLGAGLFPTDAAQEYGAPALTTLPAHGRALFVSDYLGDLDGITDALTRATDRGVHGAIVQILDPVEEDFPFDGRSIFTSMGGGLRHETLKAGDLRARYLARLAERKDRLAALARLTGWQFTTHHTDTSATVALMWIYHALSGAR</sequence>
<dbReference type="AlphaFoldDB" id="A0A1H3B0Z2"/>
<gene>
    <name evidence="2" type="ORF">SAMN04488238_107204</name>
</gene>
<dbReference type="PANTHER" id="PTHR33608">
    <property type="entry name" value="BLL2464 PROTEIN"/>
    <property type="match status" value="1"/>
</dbReference>
<dbReference type="EMBL" id="FNOM01000007">
    <property type="protein sequence ID" value="SDX35358.1"/>
    <property type="molecule type" value="Genomic_DNA"/>
</dbReference>
<dbReference type="Proteomes" id="UP000198539">
    <property type="component" value="Unassembled WGS sequence"/>
</dbReference>
<evidence type="ECO:0000313" key="2">
    <source>
        <dbReference type="EMBL" id="SDX35358.1"/>
    </source>
</evidence>
<dbReference type="PANTHER" id="PTHR33608:SF6">
    <property type="entry name" value="BLL2464 PROTEIN"/>
    <property type="match status" value="1"/>
</dbReference>
<accession>A0A1H3B0Z2</accession>
<protein>
    <recommendedName>
        <fullName evidence="1">DUF58 domain-containing protein</fullName>
    </recommendedName>
</protein>
<evidence type="ECO:0000259" key="1">
    <source>
        <dbReference type="Pfam" id="PF01882"/>
    </source>
</evidence>
<dbReference type="InterPro" id="IPR002881">
    <property type="entry name" value="DUF58"/>
</dbReference>
<feature type="domain" description="DUF58" evidence="1">
    <location>
        <begin position="52"/>
        <end position="254"/>
    </location>
</feature>
<dbReference type="Pfam" id="PF01882">
    <property type="entry name" value="DUF58"/>
    <property type="match status" value="1"/>
</dbReference>
<evidence type="ECO:0000313" key="3">
    <source>
        <dbReference type="Proteomes" id="UP000198539"/>
    </source>
</evidence>